<dbReference type="Gene3D" id="3.40.50.10490">
    <property type="entry name" value="Glucose-6-phosphate isomerase like protein, domain 1"/>
    <property type="match status" value="1"/>
</dbReference>
<dbReference type="CDD" id="cd05014">
    <property type="entry name" value="SIS_Kpsf"/>
    <property type="match status" value="1"/>
</dbReference>
<dbReference type="InterPro" id="IPR046348">
    <property type="entry name" value="SIS_dom_sf"/>
</dbReference>
<dbReference type="GO" id="GO:1901135">
    <property type="term" value="P:carbohydrate derivative metabolic process"/>
    <property type="evidence" value="ECO:0007669"/>
    <property type="project" value="InterPro"/>
</dbReference>
<evidence type="ECO:0000259" key="2">
    <source>
        <dbReference type="PROSITE" id="PS51464"/>
    </source>
</evidence>
<dbReference type="PANTHER" id="PTHR38418:SF2">
    <property type="entry name" value="SUGAR ISOMERASE, KPSF_GUTQ (AFU_ORTHOLOGUE AFUA_6G08860)"/>
    <property type="match status" value="1"/>
</dbReference>
<feature type="domain" description="SIS" evidence="2">
    <location>
        <begin position="119"/>
        <end position="271"/>
    </location>
</feature>
<dbReference type="GO" id="GO:0097367">
    <property type="term" value="F:carbohydrate derivative binding"/>
    <property type="evidence" value="ECO:0007669"/>
    <property type="project" value="InterPro"/>
</dbReference>
<dbReference type="SUPFAM" id="SSF53697">
    <property type="entry name" value="SIS domain"/>
    <property type="match status" value="1"/>
</dbReference>
<dbReference type="InterPro" id="IPR035474">
    <property type="entry name" value="SIS_Kpsf"/>
</dbReference>
<organism evidence="3 4">
    <name type="scientific">Conoideocrella luteorostrata</name>
    <dbReference type="NCBI Taxonomy" id="1105319"/>
    <lineage>
        <taxon>Eukaryota</taxon>
        <taxon>Fungi</taxon>
        <taxon>Dikarya</taxon>
        <taxon>Ascomycota</taxon>
        <taxon>Pezizomycotina</taxon>
        <taxon>Sordariomycetes</taxon>
        <taxon>Hypocreomycetidae</taxon>
        <taxon>Hypocreales</taxon>
        <taxon>Clavicipitaceae</taxon>
        <taxon>Conoideocrella</taxon>
    </lineage>
</organism>
<dbReference type="AlphaFoldDB" id="A0AAJ0CB75"/>
<dbReference type="Pfam" id="PF01380">
    <property type="entry name" value="SIS"/>
    <property type="match status" value="1"/>
</dbReference>
<keyword evidence="4" id="KW-1185">Reference proteome</keyword>
<comment type="caution">
    <text evidence="3">The sequence shown here is derived from an EMBL/GenBank/DDBJ whole genome shotgun (WGS) entry which is preliminary data.</text>
</comment>
<dbReference type="InterPro" id="IPR001347">
    <property type="entry name" value="SIS_dom"/>
</dbReference>
<gene>
    <name evidence="3" type="ORF">QQS21_012422</name>
</gene>
<dbReference type="PANTHER" id="PTHR38418">
    <property type="entry name" value="SUGAR ISOMERASE, KPSF/GUTQ (AFU_ORTHOLOGUE AFUA_6G08860)"/>
    <property type="match status" value="1"/>
</dbReference>
<evidence type="ECO:0000256" key="1">
    <source>
        <dbReference type="SAM" id="MobiDB-lite"/>
    </source>
</evidence>
<dbReference type="EMBL" id="JASWJB010000531">
    <property type="protein sequence ID" value="KAK2589895.1"/>
    <property type="molecule type" value="Genomic_DNA"/>
</dbReference>
<evidence type="ECO:0000313" key="3">
    <source>
        <dbReference type="EMBL" id="KAK2589895.1"/>
    </source>
</evidence>
<reference evidence="3" key="1">
    <citation type="submission" date="2023-06" db="EMBL/GenBank/DDBJ databases">
        <title>Conoideocrella luteorostrata (Hypocreales: Clavicipitaceae), a potential biocontrol fungus for elongate hemlock scale in United States Christmas tree production areas.</title>
        <authorList>
            <person name="Barrett H."/>
            <person name="Lovett B."/>
            <person name="Macias A.M."/>
            <person name="Stajich J.E."/>
            <person name="Kasson M.T."/>
        </authorList>
    </citation>
    <scope>NUCLEOTIDE SEQUENCE</scope>
    <source>
        <strain evidence="3">ARSEF 14590</strain>
    </source>
</reference>
<feature type="compositionally biased region" description="Pro residues" evidence="1">
    <location>
        <begin position="27"/>
        <end position="37"/>
    </location>
</feature>
<sequence>MTEKRQAERRPIQTSAVIVLGAKQGPALPPPSPPTPCALPSDGSLIEPTGSFSLEQQQLDHHEQKADRLPCTPCPKGSVAAENRLQRGIHVLNTEAIALANLAKLYETDFIARDGFDKAVQIITRQSLANGKLVIIGVGKSGHIGKKLVATMQSLDIRAVFLHPTEALHGDLGIIDPRDTLMFITYSGKTQELMLMLPHLDSSLPTILLTSHISRDTCELIKRRPNTILLPAPVPEGEKASFGVPAPSTSTTVALALGDALAITAANELHRSVAAAFARNHPGGAIGAAEAATASNSPQTAIQICVPMDDIPSLDELGLTWDSLGIDLLRAGYDSKSGWVKIDDEVLAAPSQVRQISTTELSQPLAQLSDLFVSIPDMPVIPSDTTIRQAADMVYAAQLGNAGHTTPYRSNAIIGITEGGKIIGVLEARRVVESRGGGGGGGSCGT</sequence>
<feature type="region of interest" description="Disordered" evidence="1">
    <location>
        <begin position="21"/>
        <end position="43"/>
    </location>
</feature>
<dbReference type="PROSITE" id="PS51464">
    <property type="entry name" value="SIS"/>
    <property type="match status" value="1"/>
</dbReference>
<evidence type="ECO:0000313" key="4">
    <source>
        <dbReference type="Proteomes" id="UP001251528"/>
    </source>
</evidence>
<dbReference type="Proteomes" id="UP001251528">
    <property type="component" value="Unassembled WGS sequence"/>
</dbReference>
<name>A0AAJ0CB75_9HYPO</name>
<protein>
    <recommendedName>
        <fullName evidence="2">SIS domain-containing protein</fullName>
    </recommendedName>
</protein>
<proteinExistence type="predicted"/>
<accession>A0AAJ0CB75</accession>